<feature type="region of interest" description="Disordered" evidence="2">
    <location>
        <begin position="155"/>
        <end position="182"/>
    </location>
</feature>
<keyword evidence="4" id="KW-1185">Reference proteome</keyword>
<sequence>MPRGRHRHSPPLHRMLPPSLIAGVSVLCAAGAWLSAQPVMLRGLTAVAAASTVVGSAVMRRWDTVAGKRVAELGRARTSDGWRYEERLAEVEGDLDESRAVRAKMEAKLRSKRAELAALRGEHASLLRRYATAETERASALEGRRLLAIEATTPAKALPPGGAASGARGLSAAEPAGSARPTPELYERAGAALGRLTTRTVAASVASAAPVATAAPAPPVAPAAPAAPVAPAAPAVPAAPASPVGKTAPAASAAPVAPALPAASKASSAGGGGHSHAPAVRPESRGYRVPAASAVAPRPAARRPAVGGFDFFGTQGGVAQGGGTQGGQGARRAAPRAIEAVQNEDLADVVGEEALAVHRAQNEAAEPAEPTASTEPTEPAEELALTAVAAGTPAEQATPQRRTEERKAATGGGADGTEAGEFESPAESSEDRSGQVIDLTEHDETEQLDVERLRAAMRA</sequence>
<proteinExistence type="predicted"/>
<evidence type="ECO:0000313" key="4">
    <source>
        <dbReference type="Proteomes" id="UP000190539"/>
    </source>
</evidence>
<keyword evidence="1" id="KW-0175">Coiled coil</keyword>
<dbReference type="EMBL" id="MVFC01000022">
    <property type="protein sequence ID" value="OON75562.1"/>
    <property type="molecule type" value="Genomic_DNA"/>
</dbReference>
<feature type="compositionally biased region" description="Basic and acidic residues" evidence="2">
    <location>
        <begin position="449"/>
        <end position="459"/>
    </location>
</feature>
<comment type="caution">
    <text evidence="3">The sequence shown here is derived from an EMBL/GenBank/DDBJ whole genome shotgun (WGS) entry which is preliminary data.</text>
</comment>
<dbReference type="Proteomes" id="UP000190539">
    <property type="component" value="Unassembled WGS sequence"/>
</dbReference>
<feature type="region of interest" description="Disordered" evidence="2">
    <location>
        <begin position="360"/>
        <end position="379"/>
    </location>
</feature>
<name>A0A1V4A4C6_9ACTN</name>
<dbReference type="AlphaFoldDB" id="A0A1V4A4C6"/>
<feature type="region of interest" description="Disordered" evidence="2">
    <location>
        <begin position="263"/>
        <end position="301"/>
    </location>
</feature>
<feature type="compositionally biased region" description="Low complexity" evidence="2">
    <location>
        <begin position="363"/>
        <end position="379"/>
    </location>
</feature>
<dbReference type="STRING" id="83656.B1H18_22755"/>
<gene>
    <name evidence="3" type="ORF">B1H18_22755</name>
</gene>
<feature type="compositionally biased region" description="Low complexity" evidence="2">
    <location>
        <begin position="288"/>
        <end position="301"/>
    </location>
</feature>
<reference evidence="3 4" key="1">
    <citation type="submission" date="2017-02" db="EMBL/GenBank/DDBJ databases">
        <title>Draft Genome Sequence of Streptomyces tsukubaensis F601, a Producer of the immunosuppressant tacrolimus FK506.</title>
        <authorList>
            <person name="Zong G."/>
            <person name="Zhong C."/>
            <person name="Fu J."/>
            <person name="Qin R."/>
            <person name="Cao G."/>
        </authorList>
    </citation>
    <scope>NUCLEOTIDE SEQUENCE [LARGE SCALE GENOMIC DNA]</scope>
    <source>
        <strain evidence="3 4">F601</strain>
    </source>
</reference>
<protein>
    <recommendedName>
        <fullName evidence="5">Secreted protein</fullName>
    </recommendedName>
</protein>
<evidence type="ECO:0000256" key="1">
    <source>
        <dbReference type="SAM" id="Coils"/>
    </source>
</evidence>
<feature type="compositionally biased region" description="Low complexity" evidence="2">
    <location>
        <begin position="155"/>
        <end position="173"/>
    </location>
</feature>
<accession>A0A1V4A4C6</accession>
<feature type="coiled-coil region" evidence="1">
    <location>
        <begin position="88"/>
        <end position="136"/>
    </location>
</feature>
<feature type="region of interest" description="Disordered" evidence="2">
    <location>
        <begin position="388"/>
        <end position="459"/>
    </location>
</feature>
<evidence type="ECO:0000313" key="3">
    <source>
        <dbReference type="EMBL" id="OON75562.1"/>
    </source>
</evidence>
<organism evidence="3 4">
    <name type="scientific">Streptomyces tsukubensis</name>
    <dbReference type="NCBI Taxonomy" id="83656"/>
    <lineage>
        <taxon>Bacteria</taxon>
        <taxon>Bacillati</taxon>
        <taxon>Actinomycetota</taxon>
        <taxon>Actinomycetes</taxon>
        <taxon>Kitasatosporales</taxon>
        <taxon>Streptomycetaceae</taxon>
        <taxon>Streptomyces</taxon>
    </lineage>
</organism>
<evidence type="ECO:0000256" key="2">
    <source>
        <dbReference type="SAM" id="MobiDB-lite"/>
    </source>
</evidence>
<evidence type="ECO:0008006" key="5">
    <source>
        <dbReference type="Google" id="ProtNLM"/>
    </source>
</evidence>